<comment type="similarity">
    <text evidence="4">Belongs to the class-II pyridoxal-phosphate-dependent aminotransferase family.</text>
</comment>
<reference evidence="13" key="1">
    <citation type="submission" date="2019-02" db="EMBL/GenBank/DDBJ databases">
        <title>FDA dAtabase for Regulatory Grade micrObial Sequences (FDA-ARGOS): Supporting development and validation of Infectious Disease Dx tests.</title>
        <authorList>
            <person name="Duncan R."/>
            <person name="Fisher C."/>
            <person name="Tallon L."/>
            <person name="Sadzewicz L."/>
            <person name="Sengamalay N."/>
            <person name="Ott S."/>
            <person name="Godinez A."/>
            <person name="Nagaraj S."/>
            <person name="Vavikolanu K."/>
            <person name="Nadendla S."/>
            <person name="Aluvathingal J."/>
            <person name="Sichtig H."/>
        </authorList>
    </citation>
    <scope>NUCLEOTIDE SEQUENCE [LARGE SCALE GENOMIC DNA]</scope>
    <source>
        <strain evidence="13">FDAARGOS_361</strain>
    </source>
</reference>
<feature type="domain" description="Aminotransferase class I/classII large" evidence="11">
    <location>
        <begin position="110"/>
        <end position="479"/>
    </location>
</feature>
<name>A0A504X2D9_LEIDO</name>
<evidence type="ECO:0000256" key="8">
    <source>
        <dbReference type="ARBA" id="ARBA00022919"/>
    </source>
</evidence>
<dbReference type="AlphaFoldDB" id="A0A504X2D9"/>
<dbReference type="EC" id="2.3.1.50" evidence="5"/>
<dbReference type="PANTHER" id="PTHR13693:SF2">
    <property type="entry name" value="SERINE PALMITOYLTRANSFERASE 1"/>
    <property type="match status" value="1"/>
</dbReference>
<dbReference type="Proteomes" id="UP000318447">
    <property type="component" value="Unassembled WGS sequence"/>
</dbReference>
<dbReference type="InterPro" id="IPR004839">
    <property type="entry name" value="Aminotransferase_I/II_large"/>
</dbReference>
<dbReference type="SUPFAM" id="SSF53383">
    <property type="entry name" value="PLP-dependent transferases"/>
    <property type="match status" value="1"/>
</dbReference>
<dbReference type="InterPro" id="IPR015424">
    <property type="entry name" value="PyrdxlP-dep_Trfase"/>
</dbReference>
<dbReference type="VEuPathDB" id="TriTrypDB:LdCL_340044700"/>
<accession>A0A504X2D9</accession>
<dbReference type="VEuPathDB" id="TriTrypDB:LdBPK_343530.1"/>
<evidence type="ECO:0000256" key="7">
    <source>
        <dbReference type="ARBA" id="ARBA00022898"/>
    </source>
</evidence>
<sequence length="525" mass="58104">MSSLSETLSEQLMSHPFHRALELFFAAALAYFLLQRFHRRGKGKPPNPMSRLSPEEQERRIAAFQSIPFRAECSVTSNVPVPEYHGLTEVVGREGSHITILRPGSSEAEECLDLATYDFHSFSTLPEVVEVARAAVNAYGVGSCGPRSFYGTIKPHLVVEQDLAKFLKTDEAVVYSFAYATVATLISCFSGRGDYLVYDDGVSSSVMEGCILSRSDIRPYKHCSMTSLEERLQEVVAKDGYSKPHRRFVVTEGLFSYTGEICPLPQILELCHKYKFRLLLEDSYGFGVLGESGRGTPEQFNIPTMDVDVYIGSLSTSMGAVGGFCAGASNMIDHQRLTSTAYVFSASLPPYITASVSQSLAVLARDDTFVAKLRRHTKRIRRHLREAGFNAEKIKLVDSIDDASPVILLAAEREYVEREGLEKVENRLQRVINALQKKKVAVVRNVFTTDEPVNNVSGLRIVAKSLATEAEVTAALEAIETAVKAEFSVLHVVLPRVTLAMEDDLSRKSHIGLQQLVCVDLFQSL</sequence>
<dbReference type="GO" id="GO:0030170">
    <property type="term" value="F:pyridoxal phosphate binding"/>
    <property type="evidence" value="ECO:0007669"/>
    <property type="project" value="InterPro"/>
</dbReference>
<comment type="caution">
    <text evidence="12">The sequence shown here is derived from an EMBL/GenBank/DDBJ whole genome shotgun (WGS) entry which is preliminary data.</text>
</comment>
<keyword evidence="9" id="KW-0443">Lipid metabolism</keyword>
<dbReference type="GO" id="GO:0046513">
    <property type="term" value="P:ceramide biosynthetic process"/>
    <property type="evidence" value="ECO:0007669"/>
    <property type="project" value="TreeGrafter"/>
</dbReference>
<evidence type="ECO:0000256" key="3">
    <source>
        <dbReference type="ARBA" id="ARBA00004991"/>
    </source>
</evidence>
<keyword evidence="8" id="KW-0746">Sphingolipid metabolism</keyword>
<keyword evidence="6 12" id="KW-0808">Transferase</keyword>
<keyword evidence="10" id="KW-0012">Acyltransferase</keyword>
<protein>
    <recommendedName>
        <fullName evidence="5">serine C-palmitoyltransferase</fullName>
        <ecNumber evidence="5">2.3.1.50</ecNumber>
    </recommendedName>
</protein>
<dbReference type="GO" id="GO:0016020">
    <property type="term" value="C:membrane"/>
    <property type="evidence" value="ECO:0007669"/>
    <property type="project" value="GOC"/>
</dbReference>
<comment type="cofactor">
    <cofactor evidence="1">
        <name>pyridoxal 5'-phosphate</name>
        <dbReference type="ChEBI" id="CHEBI:597326"/>
    </cofactor>
</comment>
<dbReference type="EMBL" id="RHLC01000004">
    <property type="protein sequence ID" value="TPP40260.1"/>
    <property type="molecule type" value="Genomic_DNA"/>
</dbReference>
<organism evidence="12 13">
    <name type="scientific">Leishmania donovani</name>
    <dbReference type="NCBI Taxonomy" id="5661"/>
    <lineage>
        <taxon>Eukaryota</taxon>
        <taxon>Discoba</taxon>
        <taxon>Euglenozoa</taxon>
        <taxon>Kinetoplastea</taxon>
        <taxon>Metakinetoplastina</taxon>
        <taxon>Trypanosomatida</taxon>
        <taxon>Trypanosomatidae</taxon>
        <taxon>Leishmaniinae</taxon>
        <taxon>Leishmania</taxon>
    </lineage>
</organism>
<evidence type="ECO:0000256" key="2">
    <source>
        <dbReference type="ARBA" id="ARBA00004760"/>
    </source>
</evidence>
<gene>
    <name evidence="12" type="ORF">CGC21_27070</name>
</gene>
<dbReference type="InterPro" id="IPR015421">
    <property type="entry name" value="PyrdxlP-dep_Trfase_major"/>
</dbReference>
<evidence type="ECO:0000256" key="5">
    <source>
        <dbReference type="ARBA" id="ARBA00013220"/>
    </source>
</evidence>
<dbReference type="PANTHER" id="PTHR13693">
    <property type="entry name" value="CLASS II AMINOTRANSFERASE/8-AMINO-7-OXONONANOATE SYNTHASE"/>
    <property type="match status" value="1"/>
</dbReference>
<dbReference type="GO" id="GO:0004758">
    <property type="term" value="F:serine C-palmitoyltransferase activity"/>
    <property type="evidence" value="ECO:0007669"/>
    <property type="project" value="TreeGrafter"/>
</dbReference>
<evidence type="ECO:0000256" key="4">
    <source>
        <dbReference type="ARBA" id="ARBA00008392"/>
    </source>
</evidence>
<proteinExistence type="inferred from homology"/>
<dbReference type="Gene3D" id="3.90.1150.10">
    <property type="entry name" value="Aspartate Aminotransferase, domain 1"/>
    <property type="match status" value="1"/>
</dbReference>
<comment type="pathway">
    <text evidence="2">Lipid metabolism; sphingolipid metabolism.</text>
</comment>
<keyword evidence="7" id="KW-0663">Pyridoxal phosphate</keyword>
<keyword evidence="12" id="KW-0032">Aminotransferase</keyword>
<dbReference type="GO" id="GO:0046512">
    <property type="term" value="P:sphingosine biosynthetic process"/>
    <property type="evidence" value="ECO:0007669"/>
    <property type="project" value="TreeGrafter"/>
</dbReference>
<dbReference type="InterPro" id="IPR050087">
    <property type="entry name" value="AON_synthase_class-II"/>
</dbReference>
<evidence type="ECO:0000256" key="1">
    <source>
        <dbReference type="ARBA" id="ARBA00001933"/>
    </source>
</evidence>
<evidence type="ECO:0000256" key="9">
    <source>
        <dbReference type="ARBA" id="ARBA00023098"/>
    </source>
</evidence>
<evidence type="ECO:0000259" key="11">
    <source>
        <dbReference type="Pfam" id="PF00155"/>
    </source>
</evidence>
<evidence type="ECO:0000256" key="6">
    <source>
        <dbReference type="ARBA" id="ARBA00022679"/>
    </source>
</evidence>
<dbReference type="VEuPathDB" id="TriTrypDB:LDHU3_34.5770"/>
<comment type="pathway">
    <text evidence="3">Sphingolipid metabolism.</text>
</comment>
<evidence type="ECO:0000256" key="10">
    <source>
        <dbReference type="ARBA" id="ARBA00023315"/>
    </source>
</evidence>
<dbReference type="InterPro" id="IPR015422">
    <property type="entry name" value="PyrdxlP-dep_Trfase_small"/>
</dbReference>
<dbReference type="Pfam" id="PF00155">
    <property type="entry name" value="Aminotran_1_2"/>
    <property type="match status" value="1"/>
</dbReference>
<dbReference type="GO" id="GO:0005783">
    <property type="term" value="C:endoplasmic reticulum"/>
    <property type="evidence" value="ECO:0007669"/>
    <property type="project" value="TreeGrafter"/>
</dbReference>
<dbReference type="GO" id="GO:0008483">
    <property type="term" value="F:transaminase activity"/>
    <property type="evidence" value="ECO:0007669"/>
    <property type="project" value="UniProtKB-KW"/>
</dbReference>
<evidence type="ECO:0000313" key="13">
    <source>
        <dbReference type="Proteomes" id="UP000318447"/>
    </source>
</evidence>
<evidence type="ECO:0000313" key="12">
    <source>
        <dbReference type="EMBL" id="TPP40260.1"/>
    </source>
</evidence>
<dbReference type="Gene3D" id="3.40.640.10">
    <property type="entry name" value="Type I PLP-dependent aspartate aminotransferase-like (Major domain)"/>
    <property type="match status" value="1"/>
</dbReference>